<dbReference type="EMBL" id="SSTD01007051">
    <property type="protein sequence ID" value="TYK19266.1"/>
    <property type="molecule type" value="Genomic_DNA"/>
</dbReference>
<evidence type="ECO:0000256" key="5">
    <source>
        <dbReference type="ARBA" id="ARBA00022842"/>
    </source>
</evidence>
<keyword evidence="2" id="KW-0479">Metal-binding</keyword>
<evidence type="ECO:0000256" key="2">
    <source>
        <dbReference type="ARBA" id="ARBA00022723"/>
    </source>
</evidence>
<evidence type="ECO:0000256" key="4">
    <source>
        <dbReference type="ARBA" id="ARBA00022801"/>
    </source>
</evidence>
<dbReference type="InterPro" id="IPR001584">
    <property type="entry name" value="Integrase_cat-core"/>
</dbReference>
<keyword evidence="9" id="KW-0233">DNA recombination</keyword>
<proteinExistence type="predicted"/>
<feature type="domain" description="Integrase catalytic" evidence="10">
    <location>
        <begin position="1"/>
        <end position="73"/>
    </location>
</feature>
<dbReference type="Gene3D" id="3.30.420.10">
    <property type="entry name" value="Ribonuclease H-like superfamily/Ribonuclease H"/>
    <property type="match status" value="1"/>
</dbReference>
<dbReference type="OrthoDB" id="1751476at2759"/>
<dbReference type="GO" id="GO:0046872">
    <property type="term" value="F:metal ion binding"/>
    <property type="evidence" value="ECO:0007669"/>
    <property type="project" value="UniProtKB-KW"/>
</dbReference>
<keyword evidence="3" id="KW-0255">Endonuclease</keyword>
<accession>A0A5A7TQT7</accession>
<evidence type="ECO:0000256" key="7">
    <source>
        <dbReference type="ARBA" id="ARBA00022918"/>
    </source>
</evidence>
<organism evidence="11 13">
    <name type="scientific">Cucumis melo var. makuwa</name>
    <name type="common">Oriental melon</name>
    <dbReference type="NCBI Taxonomy" id="1194695"/>
    <lineage>
        <taxon>Eukaryota</taxon>
        <taxon>Viridiplantae</taxon>
        <taxon>Streptophyta</taxon>
        <taxon>Embryophyta</taxon>
        <taxon>Tracheophyta</taxon>
        <taxon>Spermatophyta</taxon>
        <taxon>Magnoliopsida</taxon>
        <taxon>eudicotyledons</taxon>
        <taxon>Gunneridae</taxon>
        <taxon>Pentapetalae</taxon>
        <taxon>rosids</taxon>
        <taxon>fabids</taxon>
        <taxon>Cucurbitales</taxon>
        <taxon>Cucurbitaceae</taxon>
        <taxon>Benincaseae</taxon>
        <taxon>Cucumis</taxon>
    </lineage>
</organism>
<keyword evidence="7" id="KW-0695">RNA-directed DNA polymerase</keyword>
<evidence type="ECO:0000256" key="6">
    <source>
        <dbReference type="ARBA" id="ARBA00022908"/>
    </source>
</evidence>
<evidence type="ECO:0000313" key="12">
    <source>
        <dbReference type="EMBL" id="TYK19266.1"/>
    </source>
</evidence>
<keyword evidence="8" id="KW-0548">Nucleotidyltransferase</keyword>
<dbReference type="GO" id="GO:0004519">
    <property type="term" value="F:endonuclease activity"/>
    <property type="evidence" value="ECO:0007669"/>
    <property type="project" value="UniProtKB-KW"/>
</dbReference>
<dbReference type="STRING" id="1194695.A0A5A7TQT7"/>
<dbReference type="Proteomes" id="UP000321947">
    <property type="component" value="Unassembled WGS sequence"/>
</dbReference>
<dbReference type="InterPro" id="IPR012337">
    <property type="entry name" value="RNaseH-like_sf"/>
</dbReference>
<dbReference type="PANTHER" id="PTHR42648:SF11">
    <property type="entry name" value="TRANSPOSON TY4-P GAG-POL POLYPROTEIN"/>
    <property type="match status" value="1"/>
</dbReference>
<evidence type="ECO:0000259" key="10">
    <source>
        <dbReference type="PROSITE" id="PS50994"/>
    </source>
</evidence>
<dbReference type="PROSITE" id="PS50994">
    <property type="entry name" value="INTEGRASE"/>
    <property type="match status" value="1"/>
</dbReference>
<evidence type="ECO:0000313" key="13">
    <source>
        <dbReference type="Proteomes" id="UP000321393"/>
    </source>
</evidence>
<keyword evidence="8" id="KW-0239">DNA-directed DNA polymerase</keyword>
<comment type="caution">
    <text evidence="11">The sequence shown here is derived from an EMBL/GenBank/DDBJ whole genome shotgun (WGS) entry which is preliminary data.</text>
</comment>
<dbReference type="EMBL" id="SSTE01014747">
    <property type="protein sequence ID" value="KAA0045238.1"/>
    <property type="molecule type" value="Genomic_DNA"/>
</dbReference>
<dbReference type="AlphaFoldDB" id="A0A5A7TQT7"/>
<keyword evidence="4" id="KW-0378">Hydrolase</keyword>
<keyword evidence="6" id="KW-0229">DNA integration</keyword>
<name>A0A5A7TQT7_CUCMM</name>
<evidence type="ECO:0000313" key="14">
    <source>
        <dbReference type="Proteomes" id="UP000321947"/>
    </source>
</evidence>
<protein>
    <submittedName>
        <fullName evidence="11">Retrovirus-related Pol polyprotein from transposon TNT 1-94</fullName>
    </submittedName>
</protein>
<evidence type="ECO:0000313" key="11">
    <source>
        <dbReference type="EMBL" id="KAA0045238.1"/>
    </source>
</evidence>
<keyword evidence="8" id="KW-0808">Transferase</keyword>
<dbReference type="GO" id="GO:0003887">
    <property type="term" value="F:DNA-directed DNA polymerase activity"/>
    <property type="evidence" value="ECO:0007669"/>
    <property type="project" value="UniProtKB-KW"/>
</dbReference>
<dbReference type="Proteomes" id="UP000321393">
    <property type="component" value="Unassembled WGS sequence"/>
</dbReference>
<evidence type="ECO:0000256" key="9">
    <source>
        <dbReference type="ARBA" id="ARBA00023172"/>
    </source>
</evidence>
<gene>
    <name evidence="12" type="ORF">E5676_scaffold1493G00740</name>
    <name evidence="11" type="ORF">E6C27_scaffold30G002530</name>
</gene>
<dbReference type="GO" id="GO:0003964">
    <property type="term" value="F:RNA-directed DNA polymerase activity"/>
    <property type="evidence" value="ECO:0007669"/>
    <property type="project" value="UniProtKB-KW"/>
</dbReference>
<dbReference type="SUPFAM" id="SSF53098">
    <property type="entry name" value="Ribonuclease H-like"/>
    <property type="match status" value="1"/>
</dbReference>
<dbReference type="GO" id="GO:0015074">
    <property type="term" value="P:DNA integration"/>
    <property type="evidence" value="ECO:0007669"/>
    <property type="project" value="UniProtKB-KW"/>
</dbReference>
<evidence type="ECO:0000256" key="3">
    <source>
        <dbReference type="ARBA" id="ARBA00022759"/>
    </source>
</evidence>
<keyword evidence="5" id="KW-0460">Magnesium</keyword>
<dbReference type="GO" id="GO:0016787">
    <property type="term" value="F:hydrolase activity"/>
    <property type="evidence" value="ECO:0007669"/>
    <property type="project" value="UniProtKB-KW"/>
</dbReference>
<reference evidence="13 14" key="1">
    <citation type="submission" date="2019-08" db="EMBL/GenBank/DDBJ databases">
        <title>Draft genome sequences of two oriental melons (Cucumis melo L. var makuwa).</title>
        <authorList>
            <person name="Kwon S.-Y."/>
        </authorList>
    </citation>
    <scope>NUCLEOTIDE SEQUENCE [LARGE SCALE GENOMIC DNA]</scope>
    <source>
        <strain evidence="14">cv. Chang Bougi</strain>
        <strain evidence="13">cv. SW 3</strain>
        <tissue evidence="11">Leaf</tissue>
    </source>
</reference>
<evidence type="ECO:0000256" key="8">
    <source>
        <dbReference type="ARBA" id="ARBA00022932"/>
    </source>
</evidence>
<dbReference type="GO" id="GO:0006310">
    <property type="term" value="P:DNA recombination"/>
    <property type="evidence" value="ECO:0007669"/>
    <property type="project" value="UniProtKB-KW"/>
</dbReference>
<dbReference type="PANTHER" id="PTHR42648">
    <property type="entry name" value="TRANSPOSASE, PUTATIVE-RELATED"/>
    <property type="match status" value="1"/>
</dbReference>
<dbReference type="InterPro" id="IPR036397">
    <property type="entry name" value="RNaseH_sf"/>
</dbReference>
<dbReference type="GO" id="GO:0003676">
    <property type="term" value="F:nucleic acid binding"/>
    <property type="evidence" value="ECO:0007669"/>
    <property type="project" value="InterPro"/>
</dbReference>
<sequence length="89" mass="10318">MSIKSLRSDRSGEFLSNNFNHFCKEHGIHRKLTTPYTPEQNGVAERKNRTVVEMARIMLQMKGLSNDFWAEAVSTSRPTEHLTNKDCYE</sequence>
<dbReference type="InterPro" id="IPR039537">
    <property type="entry name" value="Retrotran_Ty1/copia-like"/>
</dbReference>
<keyword evidence="1" id="KW-0540">Nuclease</keyword>
<evidence type="ECO:0000256" key="1">
    <source>
        <dbReference type="ARBA" id="ARBA00022722"/>
    </source>
</evidence>